<gene>
    <name evidence="2" type="ORF">EI291_16810</name>
</gene>
<feature type="domain" description="Xaa-Pro dipeptidyl-peptidase-like" evidence="1">
    <location>
        <begin position="164"/>
        <end position="395"/>
    </location>
</feature>
<dbReference type="Pfam" id="PF02129">
    <property type="entry name" value="Peptidase_S15"/>
    <property type="match status" value="1"/>
</dbReference>
<evidence type="ECO:0000259" key="1">
    <source>
        <dbReference type="Pfam" id="PF02129"/>
    </source>
</evidence>
<dbReference type="PANTHER" id="PTHR43265:SF1">
    <property type="entry name" value="ESTERASE ESTD"/>
    <property type="match status" value="1"/>
</dbReference>
<keyword evidence="3" id="KW-1185">Reference proteome</keyword>
<dbReference type="Proteomes" id="UP000273500">
    <property type="component" value="Unassembled WGS sequence"/>
</dbReference>
<comment type="caution">
    <text evidence="2">The sequence shown here is derived from an EMBL/GenBank/DDBJ whole genome shotgun (WGS) entry which is preliminary data.</text>
</comment>
<evidence type="ECO:0000313" key="2">
    <source>
        <dbReference type="EMBL" id="RSK46983.1"/>
    </source>
</evidence>
<dbReference type="InterPro" id="IPR053145">
    <property type="entry name" value="AB_hydrolase_Est10"/>
</dbReference>
<name>A0A3R9NZM4_9BACT</name>
<dbReference type="SUPFAM" id="SSF53474">
    <property type="entry name" value="alpha/beta-Hydrolases"/>
    <property type="match status" value="1"/>
</dbReference>
<dbReference type="InterPro" id="IPR029058">
    <property type="entry name" value="AB_hydrolase_fold"/>
</dbReference>
<dbReference type="Gene3D" id="3.40.50.1820">
    <property type="entry name" value="alpha/beta hydrolase"/>
    <property type="match status" value="1"/>
</dbReference>
<keyword evidence="2" id="KW-0378">Hydrolase</keyword>
<dbReference type="AlphaFoldDB" id="A0A3R9NZM4"/>
<dbReference type="EMBL" id="RWIT01000011">
    <property type="protein sequence ID" value="RSK46983.1"/>
    <property type="molecule type" value="Genomic_DNA"/>
</dbReference>
<dbReference type="GO" id="GO:0052689">
    <property type="term" value="F:carboxylic ester hydrolase activity"/>
    <property type="evidence" value="ECO:0007669"/>
    <property type="project" value="TreeGrafter"/>
</dbReference>
<dbReference type="PANTHER" id="PTHR43265">
    <property type="entry name" value="ESTERASE ESTD"/>
    <property type="match status" value="1"/>
</dbReference>
<organism evidence="2 3">
    <name type="scientific">Hymenobacter rigui</name>
    <dbReference type="NCBI Taxonomy" id="334424"/>
    <lineage>
        <taxon>Bacteria</taxon>
        <taxon>Pseudomonadati</taxon>
        <taxon>Bacteroidota</taxon>
        <taxon>Cytophagia</taxon>
        <taxon>Cytophagales</taxon>
        <taxon>Hymenobacteraceae</taxon>
        <taxon>Hymenobacter</taxon>
    </lineage>
</organism>
<proteinExistence type="predicted"/>
<evidence type="ECO:0000313" key="3">
    <source>
        <dbReference type="Proteomes" id="UP000273500"/>
    </source>
</evidence>
<sequence length="535" mass="58129">MKVGRVNRSGSRKFWRALVLGLMLLAPVLASAQVLNKYSLEGEWKGPLQVPGGSLPIQIIVTELASGNRFAVLNVVPQRINRIPTAVAQKGDTVLFVAEEVGCRFIGARTPDGKHITGTWTQPGFKAPLTLEFIPPPPSAPKTFRFPPPYRVQEVSIRNEADKISLQGTLTIPAGQGPFPSVVLLSDWGPQNQDGQYGNYKLLGGLADHLTRRGIAVLRFHDRGVGQSGGQTELASPDDRTRDAQAALAFMRTQPLVDAQHIGLIGHGEGGNVALLAAARPLPPAFVVTLAAAGLPGSDVLSVQPGLAQPQAVADTLLNKALRDQQRRTTTIQEQVEKMRADGSNAAQIQIYLDQQYLRQKAEEKKRLDALMKAQRPVLEMVRQMPDDLAAQALLTPMLREAHPGQADSTYQAGAAWLTSPWTRSYLRFYPQRELAAVQCPVLLLHGSDDLLVNATANLGALEKGLKSNRQLQVRRLDGLNHLFQAPVTEWPLIDGQPSPVVATAALDIMRNWIQALAPASKPTTAPEIRQNAKN</sequence>
<dbReference type="OrthoDB" id="9809549at2"/>
<dbReference type="InterPro" id="IPR000383">
    <property type="entry name" value="Xaa-Pro-like_dom"/>
</dbReference>
<reference evidence="2 3" key="1">
    <citation type="submission" date="2018-12" db="EMBL/GenBank/DDBJ databases">
        <authorList>
            <person name="Feng G."/>
            <person name="Zhu H."/>
        </authorList>
    </citation>
    <scope>NUCLEOTIDE SEQUENCE [LARGE SCALE GENOMIC DNA]</scope>
    <source>
        <strain evidence="2 3">KCTC 12533</strain>
    </source>
</reference>
<protein>
    <submittedName>
        <fullName evidence="2">Alpha/beta hydrolase</fullName>
    </submittedName>
</protein>
<accession>A0A3R9NZM4</accession>